<dbReference type="EMBL" id="MK814760">
    <property type="protein sequence ID" value="QGT55035.1"/>
    <property type="molecule type" value="Genomic_DNA"/>
</dbReference>
<accession>A0A650EZC9</accession>
<evidence type="ECO:0000313" key="2">
    <source>
        <dbReference type="Proteomes" id="UP000423482"/>
    </source>
</evidence>
<reference evidence="1 2" key="1">
    <citation type="submission" date="2019-04" db="EMBL/GenBank/DDBJ databases">
        <authorList>
            <person name="Pope W.H."/>
            <person name="Garlena R.A."/>
            <person name="Russell D.A."/>
            <person name="Jacobs-Sera D."/>
            <person name="Hatfull G.F."/>
        </authorList>
    </citation>
    <scope>NUCLEOTIDE SEQUENCE [LARGE SCALE GENOMIC DNA]</scope>
</reference>
<dbReference type="GeneID" id="77924410"/>
<gene>
    <name evidence="1" type="primary">42</name>
    <name evidence="1" type="ORF">SEA_FORZA_42</name>
</gene>
<keyword evidence="2" id="KW-1185">Reference proteome</keyword>
<name>A0A650EZC9_9CAUD</name>
<protein>
    <recommendedName>
        <fullName evidence="3">Lipoprotein</fullName>
    </recommendedName>
</protein>
<evidence type="ECO:0008006" key="3">
    <source>
        <dbReference type="Google" id="ProtNLM"/>
    </source>
</evidence>
<dbReference type="KEGG" id="vg:77924410"/>
<evidence type="ECO:0000313" key="1">
    <source>
        <dbReference type="EMBL" id="QGT55035.1"/>
    </source>
</evidence>
<proteinExistence type="predicted"/>
<sequence length="93" mass="10600">MKTALGIAFATVIALTGCSAGLKSGEIIEKKYNPESGYFTQVNNVQIWNSVPEKWEFRLRDCETRDDDGDCRTSWLEVSEDTYDDYKVGDDYE</sequence>
<dbReference type="PROSITE" id="PS51257">
    <property type="entry name" value="PROKAR_LIPOPROTEIN"/>
    <property type="match status" value="1"/>
</dbReference>
<organism evidence="1 2">
    <name type="scientific">Gordonia phage Forza</name>
    <dbReference type="NCBI Taxonomy" id="2571247"/>
    <lineage>
        <taxon>Viruses</taxon>
        <taxon>Duplodnaviria</taxon>
        <taxon>Heunggongvirae</taxon>
        <taxon>Uroviricota</taxon>
        <taxon>Caudoviricetes</taxon>
        <taxon>Forzavirus</taxon>
        <taxon>Forzavirus forza</taxon>
    </lineage>
</organism>
<dbReference type="Proteomes" id="UP000423482">
    <property type="component" value="Segment"/>
</dbReference>
<dbReference type="RefSeq" id="YP_010648922.1">
    <property type="nucleotide sequence ID" value="NC_070763.1"/>
</dbReference>